<evidence type="ECO:0000256" key="1">
    <source>
        <dbReference type="ARBA" id="ARBA00022679"/>
    </source>
</evidence>
<evidence type="ECO:0000259" key="3">
    <source>
        <dbReference type="PROSITE" id="PS50206"/>
    </source>
</evidence>
<name>A0A3N9U8R6_9VIBR</name>
<dbReference type="PANTHER" id="PTHR11364">
    <property type="entry name" value="THIOSULFATE SULFERTANSFERASE"/>
    <property type="match status" value="1"/>
</dbReference>
<organism evidence="4 5">
    <name type="scientific">Vibrio viridaestus</name>
    <dbReference type="NCBI Taxonomy" id="2487322"/>
    <lineage>
        <taxon>Bacteria</taxon>
        <taxon>Pseudomonadati</taxon>
        <taxon>Pseudomonadota</taxon>
        <taxon>Gammaproteobacteria</taxon>
        <taxon>Vibrionales</taxon>
        <taxon>Vibrionaceae</taxon>
        <taxon>Vibrio</taxon>
    </lineage>
</organism>
<evidence type="ECO:0000313" key="4">
    <source>
        <dbReference type="EMBL" id="RQW64606.1"/>
    </source>
</evidence>
<dbReference type="Proteomes" id="UP000281112">
    <property type="component" value="Unassembled WGS sequence"/>
</dbReference>
<keyword evidence="2" id="KW-0677">Repeat</keyword>
<dbReference type="Gene3D" id="3.40.250.10">
    <property type="entry name" value="Rhodanese-like domain"/>
    <property type="match status" value="2"/>
</dbReference>
<dbReference type="InterPro" id="IPR045078">
    <property type="entry name" value="TST/MPST-like"/>
</dbReference>
<keyword evidence="1 4" id="KW-0808">Transferase</keyword>
<gene>
    <name evidence="4" type="ORF">EES38_00735</name>
</gene>
<keyword evidence="5" id="KW-1185">Reference proteome</keyword>
<proteinExistence type="predicted"/>
<comment type="caution">
    <text evidence="4">The sequence shown here is derived from an EMBL/GenBank/DDBJ whole genome shotgun (WGS) entry which is preliminary data.</text>
</comment>
<dbReference type="AlphaFoldDB" id="A0A3N9U8R6"/>
<dbReference type="InterPro" id="IPR036873">
    <property type="entry name" value="Rhodanese-like_dom_sf"/>
</dbReference>
<dbReference type="PANTHER" id="PTHR11364:SF27">
    <property type="entry name" value="SULFURTRANSFERASE"/>
    <property type="match status" value="1"/>
</dbReference>
<dbReference type="SUPFAM" id="SSF52821">
    <property type="entry name" value="Rhodanese/Cell cycle control phosphatase"/>
    <property type="match status" value="2"/>
</dbReference>
<evidence type="ECO:0000256" key="2">
    <source>
        <dbReference type="ARBA" id="ARBA00022737"/>
    </source>
</evidence>
<dbReference type="CDD" id="cd01449">
    <property type="entry name" value="TST_Repeat_2"/>
    <property type="match status" value="1"/>
</dbReference>
<feature type="domain" description="Rhodanese" evidence="3">
    <location>
        <begin position="169"/>
        <end position="275"/>
    </location>
</feature>
<dbReference type="EMBL" id="RJVQ01000001">
    <property type="protein sequence ID" value="RQW64606.1"/>
    <property type="molecule type" value="Genomic_DNA"/>
</dbReference>
<feature type="domain" description="Rhodanese" evidence="3">
    <location>
        <begin position="15"/>
        <end position="131"/>
    </location>
</feature>
<dbReference type="InterPro" id="IPR001763">
    <property type="entry name" value="Rhodanese-like_dom"/>
</dbReference>
<evidence type="ECO:0000313" key="5">
    <source>
        <dbReference type="Proteomes" id="UP000281112"/>
    </source>
</evidence>
<dbReference type="SMART" id="SM00450">
    <property type="entry name" value="RHOD"/>
    <property type="match status" value="2"/>
</dbReference>
<sequence length="275" mass="30773">MLPIKEVDWLYQHLTEPNIVILDCSIDFQIPAEKEKDKEHTIPGAIRFDYDKDICDQTSALPHMFPKQSYFNERVQALGINNDDTIIVYDNSGTYASPRAWWMFKTMGCDNVYVLNGGLSAWKCSGYPLDTVYQSKENLGNFSGVMIPNSFVNADYVEEKITLSNSTTVDARALDRFLGKLPEPREGVRRGHIPAAVCLPFADVIDDGKLKQMDQLESIFNQVIPDKTSEVIFSCGSGVTACILALAASCVGYEDIKVYDGSWAEWGKDTSRPIE</sequence>
<dbReference type="CDD" id="cd01448">
    <property type="entry name" value="TST_Repeat_1"/>
    <property type="match status" value="1"/>
</dbReference>
<dbReference type="FunFam" id="3.40.250.10:FF:000001">
    <property type="entry name" value="Sulfurtransferase"/>
    <property type="match status" value="1"/>
</dbReference>
<reference evidence="4 5" key="1">
    <citation type="submission" date="2018-11" db="EMBL/GenBank/DDBJ databases">
        <title>Vibrio LJC006 sp. nov., isolated from seawater during the bloom of the enteromorpha.</title>
        <authorList>
            <person name="Liang J."/>
        </authorList>
    </citation>
    <scope>NUCLEOTIDE SEQUENCE [LARGE SCALE GENOMIC DNA]</scope>
    <source>
        <strain evidence="4 5">LJC006</strain>
    </source>
</reference>
<accession>A0A3N9U8R6</accession>
<dbReference type="GO" id="GO:0004792">
    <property type="term" value="F:thiosulfate-cyanide sulfurtransferase activity"/>
    <property type="evidence" value="ECO:0007669"/>
    <property type="project" value="TreeGrafter"/>
</dbReference>
<dbReference type="OrthoDB" id="9781034at2"/>
<dbReference type="Pfam" id="PF00581">
    <property type="entry name" value="Rhodanese"/>
    <property type="match status" value="2"/>
</dbReference>
<dbReference type="PROSITE" id="PS50206">
    <property type="entry name" value="RHODANESE_3"/>
    <property type="match status" value="2"/>
</dbReference>
<protein>
    <submittedName>
        <fullName evidence="4">Sulfurtransferase</fullName>
    </submittedName>
</protein>
<dbReference type="RefSeq" id="WP_124935257.1">
    <property type="nucleotide sequence ID" value="NZ_RJVQ01000001.1"/>
</dbReference>